<reference evidence="1 2" key="1">
    <citation type="journal article" date="2016" name="Nat. Commun.">
        <title>Thousands of microbial genomes shed light on interconnected biogeochemical processes in an aquifer system.</title>
        <authorList>
            <person name="Anantharaman K."/>
            <person name="Brown C.T."/>
            <person name="Hug L.A."/>
            <person name="Sharon I."/>
            <person name="Castelle C.J."/>
            <person name="Probst A.J."/>
            <person name="Thomas B.C."/>
            <person name="Singh A."/>
            <person name="Wilkins M.J."/>
            <person name="Karaoz U."/>
            <person name="Brodie E.L."/>
            <person name="Williams K.H."/>
            <person name="Hubbard S.S."/>
            <person name="Banfield J.F."/>
        </authorList>
    </citation>
    <scope>NUCLEOTIDE SEQUENCE [LARGE SCALE GENOMIC DNA]</scope>
</reference>
<proteinExistence type="predicted"/>
<comment type="caution">
    <text evidence="1">The sequence shown here is derived from an EMBL/GenBank/DDBJ whole genome shotgun (WGS) entry which is preliminary data.</text>
</comment>
<protein>
    <recommendedName>
        <fullName evidence="3">t-SNARE coiled-coil homology domain-containing protein</fullName>
    </recommendedName>
</protein>
<sequence>MTNDDLIKSIRGVVREELEPVKETLEKHTKKLDGLTDQLADVSEGVTEIKDALRSHDKRISAMEEHLDLPTPIK</sequence>
<evidence type="ECO:0008006" key="3">
    <source>
        <dbReference type="Google" id="ProtNLM"/>
    </source>
</evidence>
<evidence type="ECO:0000313" key="2">
    <source>
        <dbReference type="Proteomes" id="UP000177369"/>
    </source>
</evidence>
<dbReference type="Proteomes" id="UP000177369">
    <property type="component" value="Unassembled WGS sequence"/>
</dbReference>
<dbReference type="AlphaFoldDB" id="A0A1F5GCF8"/>
<dbReference type="EMBL" id="MFBD01000001">
    <property type="protein sequence ID" value="OGD89514.1"/>
    <property type="molecule type" value="Genomic_DNA"/>
</dbReference>
<accession>A0A1F5GCF8</accession>
<evidence type="ECO:0000313" key="1">
    <source>
        <dbReference type="EMBL" id="OGD89514.1"/>
    </source>
</evidence>
<name>A0A1F5GCF8_9BACT</name>
<dbReference type="Gene3D" id="1.20.1480.30">
    <property type="entry name" value="Designed four-helix bundle protein"/>
    <property type="match status" value="1"/>
</dbReference>
<organism evidence="1 2">
    <name type="scientific">Candidatus Curtissbacteria bacterium RIFCSPHIGHO2_02_FULL_40_16b</name>
    <dbReference type="NCBI Taxonomy" id="1797714"/>
    <lineage>
        <taxon>Bacteria</taxon>
        <taxon>Candidatus Curtissiibacteriota</taxon>
    </lineage>
</organism>
<gene>
    <name evidence="1" type="ORF">A3D04_00370</name>
</gene>